<keyword evidence="1" id="KW-1133">Transmembrane helix</keyword>
<feature type="transmembrane region" description="Helical" evidence="1">
    <location>
        <begin position="74"/>
        <end position="94"/>
    </location>
</feature>
<evidence type="ECO:0000313" key="3">
    <source>
        <dbReference type="Proteomes" id="UP000501534"/>
    </source>
</evidence>
<dbReference type="Proteomes" id="UP000501534">
    <property type="component" value="Chromosome"/>
</dbReference>
<dbReference type="KEGG" id="uru:DSM104443_03495"/>
<accession>A0A6M4GYS0</accession>
<protein>
    <recommendedName>
        <fullName evidence="4">Anti-sigma factor RsiW</fullName>
    </recommendedName>
</protein>
<proteinExistence type="predicted"/>
<organism evidence="2 3">
    <name type="scientific">Usitatibacter rugosus</name>
    <dbReference type="NCBI Taxonomy" id="2732067"/>
    <lineage>
        <taxon>Bacteria</taxon>
        <taxon>Pseudomonadati</taxon>
        <taxon>Pseudomonadota</taxon>
        <taxon>Betaproteobacteria</taxon>
        <taxon>Nitrosomonadales</taxon>
        <taxon>Usitatibacteraceae</taxon>
        <taxon>Usitatibacter</taxon>
    </lineage>
</organism>
<dbReference type="RefSeq" id="WP_171094592.1">
    <property type="nucleotide sequence ID" value="NZ_CP053069.1"/>
</dbReference>
<keyword evidence="3" id="KW-1185">Reference proteome</keyword>
<dbReference type="EMBL" id="CP053069">
    <property type="protein sequence ID" value="QJR12409.1"/>
    <property type="molecule type" value="Genomic_DNA"/>
</dbReference>
<dbReference type="AlphaFoldDB" id="A0A6M4GYS0"/>
<keyword evidence="1" id="KW-0472">Membrane</keyword>
<evidence type="ECO:0008006" key="4">
    <source>
        <dbReference type="Google" id="ProtNLM"/>
    </source>
</evidence>
<sequence length="247" mass="27410">MSAELNRLHAYVDGSLSPAERESYEAFLKENPEEAALAHRYAEHRSQLQHHYDGVLSEPVPARMYLKRPRWMDLARAAILVAVGIGIGLALPLLRNEQPAPVAGAAPLPQRAARAHLVYASEVRHPVEVEAKEQEHLVRWLSKRLGTELKVPVLSPEGFELLGGRLLPGPDGPVAQFMYQDASGKRLTLYVNARSKSEGPTAFRFAREGTVSVFYWIDGQWGYALSGDIDKPALSRVANAVYRQLNP</sequence>
<keyword evidence="1" id="KW-0812">Transmembrane</keyword>
<reference evidence="2 3" key="1">
    <citation type="submission" date="2020-04" db="EMBL/GenBank/DDBJ databases">
        <title>Usitatibacter rugosus gen. nov., sp. nov. and Usitatibacter palustris sp. nov., novel members of Usitatibacteraceae fam. nov. within the order Nitrosomonadales isolated from soil.</title>
        <authorList>
            <person name="Huber K.J."/>
            <person name="Neumann-Schaal M."/>
            <person name="Geppert A."/>
            <person name="Luckner M."/>
            <person name="Wanner G."/>
            <person name="Overmann J."/>
        </authorList>
    </citation>
    <scope>NUCLEOTIDE SEQUENCE [LARGE SCALE GENOMIC DNA]</scope>
    <source>
        <strain evidence="2 3">0125_3</strain>
    </source>
</reference>
<name>A0A6M4GYS0_9PROT</name>
<gene>
    <name evidence="2" type="ORF">DSM104443_03495</name>
</gene>
<evidence type="ECO:0000256" key="1">
    <source>
        <dbReference type="SAM" id="Phobius"/>
    </source>
</evidence>
<evidence type="ECO:0000313" key="2">
    <source>
        <dbReference type="EMBL" id="QJR12409.1"/>
    </source>
</evidence>